<sequence>MSGGVGVPQDPVEGAGAQGGNRPGAVARDSGAIASSPGASASGVKGVAGATGPGASGTTKRRDLQRSGGAVINGYIKKV</sequence>
<protein>
    <submittedName>
        <fullName evidence="2">Uncharacterized protein</fullName>
    </submittedName>
</protein>
<dbReference type="AlphaFoldDB" id="A0AAN9FDU0"/>
<accession>A0AAN9FDU0</accession>
<dbReference type="EMBL" id="JAYWIO010000003">
    <property type="protein sequence ID" value="KAK7274677.1"/>
    <property type="molecule type" value="Genomic_DNA"/>
</dbReference>
<evidence type="ECO:0000313" key="3">
    <source>
        <dbReference type="Proteomes" id="UP001372338"/>
    </source>
</evidence>
<evidence type="ECO:0000256" key="1">
    <source>
        <dbReference type="SAM" id="MobiDB-lite"/>
    </source>
</evidence>
<reference evidence="2 3" key="1">
    <citation type="submission" date="2024-01" db="EMBL/GenBank/DDBJ databases">
        <title>The genomes of 5 underutilized Papilionoideae crops provide insights into root nodulation and disease resistanc.</title>
        <authorList>
            <person name="Yuan L."/>
        </authorList>
    </citation>
    <scope>NUCLEOTIDE SEQUENCE [LARGE SCALE GENOMIC DNA]</scope>
    <source>
        <strain evidence="2">ZHUSHIDOU_FW_LH</strain>
        <tissue evidence="2">Leaf</tissue>
    </source>
</reference>
<name>A0AAN9FDU0_CROPI</name>
<dbReference type="Proteomes" id="UP001372338">
    <property type="component" value="Unassembled WGS sequence"/>
</dbReference>
<keyword evidence="3" id="KW-1185">Reference proteome</keyword>
<comment type="caution">
    <text evidence="2">The sequence shown here is derived from an EMBL/GenBank/DDBJ whole genome shotgun (WGS) entry which is preliminary data.</text>
</comment>
<feature type="compositionally biased region" description="Low complexity" evidence="1">
    <location>
        <begin position="30"/>
        <end position="48"/>
    </location>
</feature>
<evidence type="ECO:0000313" key="2">
    <source>
        <dbReference type="EMBL" id="KAK7274677.1"/>
    </source>
</evidence>
<organism evidence="2 3">
    <name type="scientific">Crotalaria pallida</name>
    <name type="common">Smooth rattlebox</name>
    <name type="synonym">Crotalaria striata</name>
    <dbReference type="NCBI Taxonomy" id="3830"/>
    <lineage>
        <taxon>Eukaryota</taxon>
        <taxon>Viridiplantae</taxon>
        <taxon>Streptophyta</taxon>
        <taxon>Embryophyta</taxon>
        <taxon>Tracheophyta</taxon>
        <taxon>Spermatophyta</taxon>
        <taxon>Magnoliopsida</taxon>
        <taxon>eudicotyledons</taxon>
        <taxon>Gunneridae</taxon>
        <taxon>Pentapetalae</taxon>
        <taxon>rosids</taxon>
        <taxon>fabids</taxon>
        <taxon>Fabales</taxon>
        <taxon>Fabaceae</taxon>
        <taxon>Papilionoideae</taxon>
        <taxon>50 kb inversion clade</taxon>
        <taxon>genistoids sensu lato</taxon>
        <taxon>core genistoids</taxon>
        <taxon>Crotalarieae</taxon>
        <taxon>Crotalaria</taxon>
    </lineage>
</organism>
<proteinExistence type="predicted"/>
<feature type="region of interest" description="Disordered" evidence="1">
    <location>
        <begin position="1"/>
        <end position="79"/>
    </location>
</feature>
<gene>
    <name evidence="2" type="ORF">RIF29_15774</name>
</gene>